<dbReference type="EMBL" id="MN739172">
    <property type="protein sequence ID" value="QHS92188.1"/>
    <property type="molecule type" value="Genomic_DNA"/>
</dbReference>
<dbReference type="AlphaFoldDB" id="A0A6C0BL98"/>
<organism evidence="1">
    <name type="scientific">viral metagenome</name>
    <dbReference type="NCBI Taxonomy" id="1070528"/>
    <lineage>
        <taxon>unclassified sequences</taxon>
        <taxon>metagenomes</taxon>
        <taxon>organismal metagenomes</taxon>
    </lineage>
</organism>
<evidence type="ECO:0000313" key="1">
    <source>
        <dbReference type="EMBL" id="QHS92188.1"/>
    </source>
</evidence>
<sequence length="101" mass="11663">MKWSEEYLKTIQDDKKCKVLDTVHGSRAVSIMKEVFDTPKEWMAQLSPYEKRNALLIVYSIKKIKNKVIIFQIVVGNKETGSVLGERFAYEKGIELIAKLI</sequence>
<accession>A0A6C0BL98</accession>
<protein>
    <submittedName>
        <fullName evidence="1">Uncharacterized protein</fullName>
    </submittedName>
</protein>
<name>A0A6C0BL98_9ZZZZ</name>
<reference evidence="1" key="1">
    <citation type="journal article" date="2020" name="Nature">
        <title>Giant virus diversity and host interactions through global metagenomics.</title>
        <authorList>
            <person name="Schulz F."/>
            <person name="Roux S."/>
            <person name="Paez-Espino D."/>
            <person name="Jungbluth S."/>
            <person name="Walsh D.A."/>
            <person name="Denef V.J."/>
            <person name="McMahon K.D."/>
            <person name="Konstantinidis K.T."/>
            <person name="Eloe-Fadrosh E.A."/>
            <person name="Kyrpides N.C."/>
            <person name="Woyke T."/>
        </authorList>
    </citation>
    <scope>NUCLEOTIDE SEQUENCE</scope>
    <source>
        <strain evidence="1">GVMAG-M-3300013285-6</strain>
    </source>
</reference>
<proteinExistence type="predicted"/>